<feature type="domain" description="CSD" evidence="1">
    <location>
        <begin position="52"/>
        <end position="123"/>
    </location>
</feature>
<dbReference type="InterPro" id="IPR050181">
    <property type="entry name" value="Cold_shock_domain"/>
</dbReference>
<dbReference type="SMART" id="SM00357">
    <property type="entry name" value="CSP"/>
    <property type="match status" value="1"/>
</dbReference>
<name>A0ABD3PN30_9STRA</name>
<reference evidence="2 3" key="1">
    <citation type="journal article" date="2020" name="G3 (Bethesda)">
        <title>Improved Reference Genome for Cyclotella cryptica CCMP332, a Model for Cell Wall Morphogenesis, Salinity Adaptation, and Lipid Production in Diatoms (Bacillariophyta).</title>
        <authorList>
            <person name="Roberts W.R."/>
            <person name="Downey K.M."/>
            <person name="Ruck E.C."/>
            <person name="Traller J.C."/>
            <person name="Alverson A.J."/>
        </authorList>
    </citation>
    <scope>NUCLEOTIDE SEQUENCE [LARGE SCALE GENOMIC DNA]</scope>
    <source>
        <strain evidence="2 3">CCMP332</strain>
    </source>
</reference>
<dbReference type="InterPro" id="IPR012340">
    <property type="entry name" value="NA-bd_OB-fold"/>
</dbReference>
<keyword evidence="3" id="KW-1185">Reference proteome</keyword>
<dbReference type="EMBL" id="JABMIG020000152">
    <property type="protein sequence ID" value="KAL3788736.1"/>
    <property type="molecule type" value="Genomic_DNA"/>
</dbReference>
<dbReference type="SUPFAM" id="SSF50249">
    <property type="entry name" value="Nucleic acid-binding proteins"/>
    <property type="match status" value="1"/>
</dbReference>
<organism evidence="2 3">
    <name type="scientific">Cyclotella cryptica</name>
    <dbReference type="NCBI Taxonomy" id="29204"/>
    <lineage>
        <taxon>Eukaryota</taxon>
        <taxon>Sar</taxon>
        <taxon>Stramenopiles</taxon>
        <taxon>Ochrophyta</taxon>
        <taxon>Bacillariophyta</taxon>
        <taxon>Coscinodiscophyceae</taxon>
        <taxon>Thalassiosirophycidae</taxon>
        <taxon>Stephanodiscales</taxon>
        <taxon>Stephanodiscaceae</taxon>
        <taxon>Cyclotella</taxon>
    </lineage>
</organism>
<gene>
    <name evidence="2" type="ORF">HJC23_012292</name>
</gene>
<dbReference type="Pfam" id="PF00313">
    <property type="entry name" value="CSD"/>
    <property type="match status" value="1"/>
</dbReference>
<evidence type="ECO:0000313" key="3">
    <source>
        <dbReference type="Proteomes" id="UP001516023"/>
    </source>
</evidence>
<evidence type="ECO:0000313" key="2">
    <source>
        <dbReference type="EMBL" id="KAL3788736.1"/>
    </source>
</evidence>
<sequence length="198" mass="22471">MAICFVKRFAKLASKTSPRNFTPAVGHQEQSKPSLLLGARWLSSESSSDDDIKLGTVKFFDYKKQYGFIQPDVGEKIFVHCNDIKKVDVEGEWFFTPLLKDMRVQFKVASIESGELQAREVTLEGGKPVPPFQNNHIEAFIRSRKARFGDAVFDIMDSVTDQQEMEAKIVEAFENAKNDISMQKAKVKKVLEIYKNAV</sequence>
<protein>
    <recommendedName>
        <fullName evidence="1">CSD domain-containing protein</fullName>
    </recommendedName>
</protein>
<comment type="caution">
    <text evidence="2">The sequence shown here is derived from an EMBL/GenBank/DDBJ whole genome shotgun (WGS) entry which is preliminary data.</text>
</comment>
<evidence type="ECO:0000259" key="1">
    <source>
        <dbReference type="PROSITE" id="PS51857"/>
    </source>
</evidence>
<accession>A0ABD3PN30</accession>
<dbReference type="AlphaFoldDB" id="A0ABD3PN30"/>
<proteinExistence type="predicted"/>
<dbReference type="Gene3D" id="2.40.50.140">
    <property type="entry name" value="Nucleic acid-binding proteins"/>
    <property type="match status" value="1"/>
</dbReference>
<dbReference type="InterPro" id="IPR011129">
    <property type="entry name" value="CSD"/>
</dbReference>
<dbReference type="PANTHER" id="PTHR11544">
    <property type="entry name" value="COLD SHOCK DOMAIN CONTAINING PROTEINS"/>
    <property type="match status" value="1"/>
</dbReference>
<dbReference type="PROSITE" id="PS51857">
    <property type="entry name" value="CSD_2"/>
    <property type="match status" value="1"/>
</dbReference>
<dbReference type="Proteomes" id="UP001516023">
    <property type="component" value="Unassembled WGS sequence"/>
</dbReference>
<dbReference type="InterPro" id="IPR002059">
    <property type="entry name" value="CSP_DNA-bd"/>
</dbReference>